<dbReference type="Pfam" id="PF23307">
    <property type="entry name" value="SAM_KIDINS220"/>
    <property type="match status" value="1"/>
</dbReference>
<keyword evidence="4" id="KW-1185">Reference proteome</keyword>
<feature type="compositionally biased region" description="Polar residues" evidence="1">
    <location>
        <begin position="196"/>
        <end position="227"/>
    </location>
</feature>
<evidence type="ECO:0000313" key="3">
    <source>
        <dbReference type="EMBL" id="VDP90246.1"/>
    </source>
</evidence>
<feature type="compositionally biased region" description="Basic and acidic residues" evidence="1">
    <location>
        <begin position="153"/>
        <end position="162"/>
    </location>
</feature>
<gene>
    <name evidence="3" type="ORF">ECPE_LOCUS12974</name>
</gene>
<reference evidence="3 4" key="2">
    <citation type="submission" date="2018-11" db="EMBL/GenBank/DDBJ databases">
        <authorList>
            <consortium name="Pathogen Informatics"/>
        </authorList>
    </citation>
    <scope>NUCLEOTIDE SEQUENCE [LARGE SCALE GENOMIC DNA]</scope>
    <source>
        <strain evidence="3 4">Egypt</strain>
    </source>
</reference>
<dbReference type="InterPro" id="IPR057092">
    <property type="entry name" value="SAM_KIDINS220"/>
</dbReference>
<name>A0A183B187_9TREM</name>
<accession>A0A183B187</accession>
<proteinExistence type="predicted"/>
<feature type="region of interest" description="Disordered" evidence="1">
    <location>
        <begin position="26"/>
        <end position="84"/>
    </location>
</feature>
<evidence type="ECO:0000313" key="4">
    <source>
        <dbReference type="Proteomes" id="UP000272942"/>
    </source>
</evidence>
<dbReference type="AlphaFoldDB" id="A0A183B187"/>
<dbReference type="EMBL" id="UZAN01054026">
    <property type="protein sequence ID" value="VDP90246.1"/>
    <property type="molecule type" value="Genomic_DNA"/>
</dbReference>
<feature type="compositionally biased region" description="Basic and acidic residues" evidence="1">
    <location>
        <begin position="524"/>
        <end position="543"/>
    </location>
</feature>
<feature type="region of interest" description="Disordered" evidence="1">
    <location>
        <begin position="195"/>
        <end position="229"/>
    </location>
</feature>
<feature type="compositionally biased region" description="Basic and acidic residues" evidence="1">
    <location>
        <begin position="32"/>
        <end position="48"/>
    </location>
</feature>
<feature type="region of interest" description="Disordered" evidence="1">
    <location>
        <begin position="581"/>
        <end position="636"/>
    </location>
</feature>
<feature type="region of interest" description="Disordered" evidence="1">
    <location>
        <begin position="401"/>
        <end position="438"/>
    </location>
</feature>
<dbReference type="Proteomes" id="UP000272942">
    <property type="component" value="Unassembled WGS sequence"/>
</dbReference>
<sequence>MPTKKLSQMTVEDICLLIRNISDLSVNQRGQKRTDRGLTKSKSTRESSKPGGLISSDESDSPINDPVPPAPINERRKLANTSNPYEDRIKQLNVTGTVLSICPLSDLQKELNMSFGDWQLFSSVVNYLKNKELGQLTPKSAGPSHTCGSRQSDQFRRSDPRLSRGASEQSGKWPHESHLISTVSDTSLALTVKSVPLTQPGRSPPQLRSISGVKNTKSMSALPSVSRTGTGLTYGQTTQRQQSALCPQHSRMAQNMAASNPTALLCPRHKEQVKSFLSGSQRELENAIDLTKRSQSDLRSRDSWDALVTQGQPKRQMYGAQTKPSASGYPVGLQRSPPTGASLTPRQQLKQAQFLDERSSTLPNSFRENLPPASANFVHAQYCAMHQKGKSPNWPLSSQPTWTTPGNPRDNAVASNHTTAESSIPLHRTSGESIPSNREANRLHTHRSLKLHSASAAKEHQVFDFSTPAREHLSHLDQMPSSSGQVARAEFCLPKDSESTSIAGELVEEVAEFSPALLEQDSSVSHDHVGRGEEKVESSDHQSSHSCDCNYWYSLEAAAAAAAVGVTAGATGSMKRLRDSRLTPSGIGYPGLDPDPDQSISDSLSTTRSQLDVSSGTSSDRSSTDASSNDEPDKLG</sequence>
<evidence type="ECO:0000313" key="5">
    <source>
        <dbReference type="WBParaSite" id="ECPE_0001301001-mRNA-1"/>
    </source>
</evidence>
<evidence type="ECO:0000259" key="2">
    <source>
        <dbReference type="Pfam" id="PF23307"/>
    </source>
</evidence>
<organism evidence="5">
    <name type="scientific">Echinostoma caproni</name>
    <dbReference type="NCBI Taxonomy" id="27848"/>
    <lineage>
        <taxon>Eukaryota</taxon>
        <taxon>Metazoa</taxon>
        <taxon>Spiralia</taxon>
        <taxon>Lophotrochozoa</taxon>
        <taxon>Platyhelminthes</taxon>
        <taxon>Trematoda</taxon>
        <taxon>Digenea</taxon>
        <taxon>Plagiorchiida</taxon>
        <taxon>Echinostomata</taxon>
        <taxon>Echinostomatoidea</taxon>
        <taxon>Echinostomatidae</taxon>
        <taxon>Echinostoma</taxon>
    </lineage>
</organism>
<feature type="domain" description="Kinase D-interacting substrate of 220 kDa-like SAM" evidence="2">
    <location>
        <begin position="83"/>
        <end position="137"/>
    </location>
</feature>
<feature type="region of interest" description="Disordered" evidence="1">
    <location>
        <begin position="135"/>
        <end position="178"/>
    </location>
</feature>
<feature type="compositionally biased region" description="Polar residues" evidence="1">
    <location>
        <begin position="598"/>
        <end position="611"/>
    </location>
</feature>
<feature type="compositionally biased region" description="Low complexity" evidence="1">
    <location>
        <begin position="612"/>
        <end position="629"/>
    </location>
</feature>
<feature type="compositionally biased region" description="Polar residues" evidence="1">
    <location>
        <begin position="413"/>
        <end position="422"/>
    </location>
</feature>
<protein>
    <submittedName>
        <fullName evidence="5">Protein kinase domain-containing protein</fullName>
    </submittedName>
</protein>
<reference evidence="5" key="1">
    <citation type="submission" date="2016-06" db="UniProtKB">
        <authorList>
            <consortium name="WormBaseParasite"/>
        </authorList>
    </citation>
    <scope>IDENTIFICATION</scope>
</reference>
<dbReference type="OrthoDB" id="6084525at2759"/>
<feature type="region of interest" description="Disordered" evidence="1">
    <location>
        <begin position="518"/>
        <end position="544"/>
    </location>
</feature>
<evidence type="ECO:0000256" key="1">
    <source>
        <dbReference type="SAM" id="MobiDB-lite"/>
    </source>
</evidence>
<feature type="region of interest" description="Disordered" evidence="1">
    <location>
        <begin position="312"/>
        <end position="348"/>
    </location>
</feature>
<feature type="compositionally biased region" description="Polar residues" evidence="1">
    <location>
        <begin position="336"/>
        <end position="348"/>
    </location>
</feature>
<dbReference type="WBParaSite" id="ECPE_0001301001-mRNA-1">
    <property type="protein sequence ID" value="ECPE_0001301001-mRNA-1"/>
    <property type="gene ID" value="ECPE_0001301001"/>
</dbReference>